<dbReference type="InterPro" id="IPR009056">
    <property type="entry name" value="Cyt_c-like_dom"/>
</dbReference>
<dbReference type="eggNOG" id="COG2010">
    <property type="taxonomic scope" value="Bacteria"/>
</dbReference>
<dbReference type="GO" id="GO:0046872">
    <property type="term" value="F:metal ion binding"/>
    <property type="evidence" value="ECO:0007669"/>
    <property type="project" value="UniProtKB-KW"/>
</dbReference>
<evidence type="ECO:0000256" key="5">
    <source>
        <dbReference type="SAM" id="SignalP"/>
    </source>
</evidence>
<evidence type="ECO:0000259" key="6">
    <source>
        <dbReference type="PROSITE" id="PS51007"/>
    </source>
</evidence>
<evidence type="ECO:0000256" key="2">
    <source>
        <dbReference type="ARBA" id="ARBA00022723"/>
    </source>
</evidence>
<dbReference type="Proteomes" id="UP000015347">
    <property type="component" value="Unassembled WGS sequence"/>
</dbReference>
<keyword evidence="2 4" id="KW-0479">Metal-binding</keyword>
<keyword evidence="8" id="KW-1185">Reference proteome</keyword>
<proteinExistence type="predicted"/>
<dbReference type="HOGENOM" id="CLU_131567_0_0_5"/>
<sequence>MHRLFASIATAGAVTTLAVGAAQAADMTLGEFEYQNSCVACHGEGGKGDGPIAGFMSEQTVADLTVLQKNNGGVFPVQRVYETIDGTMGMAAHGARDMPVWGQRYRARAAATQDYAFGPEETEEYVHTRILALIEYLSTVQVE</sequence>
<reference evidence="8" key="1">
    <citation type="journal article" date="2014" name="Stand. Genomic Sci.">
        <title>Genome sequence of the exopolysaccharide-producing Salipiger mucosus type strain (DSM 16094(T)), a moderately halophilic member of the Roseobacter clade.</title>
        <authorList>
            <person name="Riedel T."/>
            <person name="Spring S."/>
            <person name="Fiebig A."/>
            <person name="Petersen J."/>
            <person name="Kyrpides N.C."/>
            <person name="Goker M."/>
            <person name="Klenk H.P."/>
        </authorList>
    </citation>
    <scope>NUCLEOTIDE SEQUENCE [LARGE SCALE GENOMIC DNA]</scope>
    <source>
        <strain evidence="8">DSM 16094</strain>
    </source>
</reference>
<evidence type="ECO:0000256" key="3">
    <source>
        <dbReference type="ARBA" id="ARBA00023004"/>
    </source>
</evidence>
<dbReference type="GO" id="GO:0020037">
    <property type="term" value="F:heme binding"/>
    <property type="evidence" value="ECO:0007669"/>
    <property type="project" value="InterPro"/>
</dbReference>
<dbReference type="STRING" id="1123237.Salmuc_01111"/>
<feature type="domain" description="Cytochrome c" evidence="6">
    <location>
        <begin position="25"/>
        <end position="141"/>
    </location>
</feature>
<feature type="signal peptide" evidence="5">
    <location>
        <begin position="1"/>
        <end position="24"/>
    </location>
</feature>
<dbReference type="Pfam" id="PF00034">
    <property type="entry name" value="Cytochrom_C"/>
    <property type="match status" value="1"/>
</dbReference>
<keyword evidence="3 4" id="KW-0408">Iron</keyword>
<organism evidence="7 8">
    <name type="scientific">Salipiger mucosus DSM 16094</name>
    <dbReference type="NCBI Taxonomy" id="1123237"/>
    <lineage>
        <taxon>Bacteria</taxon>
        <taxon>Pseudomonadati</taxon>
        <taxon>Pseudomonadota</taxon>
        <taxon>Alphaproteobacteria</taxon>
        <taxon>Rhodobacterales</taxon>
        <taxon>Roseobacteraceae</taxon>
        <taxon>Salipiger</taxon>
    </lineage>
</organism>
<keyword evidence="5" id="KW-0732">Signal</keyword>
<feature type="chain" id="PRO_5004556288" description="Cytochrome c domain-containing protein" evidence="5">
    <location>
        <begin position="25"/>
        <end position="143"/>
    </location>
</feature>
<dbReference type="OrthoDB" id="5514238at2"/>
<protein>
    <recommendedName>
        <fullName evidence="6">Cytochrome c domain-containing protein</fullName>
    </recommendedName>
</protein>
<evidence type="ECO:0000256" key="4">
    <source>
        <dbReference type="PROSITE-ProRule" id="PRU00433"/>
    </source>
</evidence>
<dbReference type="GO" id="GO:0009055">
    <property type="term" value="F:electron transfer activity"/>
    <property type="evidence" value="ECO:0007669"/>
    <property type="project" value="InterPro"/>
</dbReference>
<dbReference type="Gene3D" id="1.10.760.10">
    <property type="entry name" value="Cytochrome c-like domain"/>
    <property type="match status" value="1"/>
</dbReference>
<evidence type="ECO:0000313" key="8">
    <source>
        <dbReference type="Proteomes" id="UP000015347"/>
    </source>
</evidence>
<name>S9S4P9_9RHOB</name>
<dbReference type="AlphaFoldDB" id="S9S4P9"/>
<dbReference type="InterPro" id="IPR036909">
    <property type="entry name" value="Cyt_c-like_dom_sf"/>
</dbReference>
<dbReference type="RefSeq" id="WP_020040900.1">
    <property type="nucleotide sequence ID" value="NZ_KE557273.1"/>
</dbReference>
<comment type="caution">
    <text evidence="7">The sequence shown here is derived from an EMBL/GenBank/DDBJ whole genome shotgun (WGS) entry which is preliminary data.</text>
</comment>
<dbReference type="EMBL" id="APVH01000010">
    <property type="protein sequence ID" value="EPX85155.1"/>
    <property type="molecule type" value="Genomic_DNA"/>
</dbReference>
<dbReference type="SUPFAM" id="SSF46626">
    <property type="entry name" value="Cytochrome c"/>
    <property type="match status" value="1"/>
</dbReference>
<evidence type="ECO:0000256" key="1">
    <source>
        <dbReference type="ARBA" id="ARBA00022617"/>
    </source>
</evidence>
<keyword evidence="1 4" id="KW-0349">Heme</keyword>
<evidence type="ECO:0000313" key="7">
    <source>
        <dbReference type="EMBL" id="EPX85155.1"/>
    </source>
</evidence>
<accession>S9S4P9</accession>
<gene>
    <name evidence="7" type="ORF">Salmuc_01111</name>
</gene>
<dbReference type="PROSITE" id="PS51007">
    <property type="entry name" value="CYTC"/>
    <property type="match status" value="1"/>
</dbReference>